<name>Q2HTL4_MEDTR</name>
<dbReference type="AlphaFoldDB" id="Q2HTL4"/>
<accession>Q2HTL4</accession>
<dbReference type="EMBL" id="AC150269">
    <property type="protein sequence ID" value="ABD32639.1"/>
    <property type="molecule type" value="Genomic_DNA"/>
</dbReference>
<sequence>MNQYTNEWRTGSYELVRGSLGETTNSVSMGRRTLNRKLYDESRTAVTGKPSTVRSKIRLVKK</sequence>
<evidence type="ECO:0000313" key="2">
    <source>
        <dbReference type="EMBL" id="ABD32639.1"/>
    </source>
</evidence>
<evidence type="ECO:0000256" key="1">
    <source>
        <dbReference type="SAM" id="MobiDB-lite"/>
    </source>
</evidence>
<feature type="region of interest" description="Disordered" evidence="1">
    <location>
        <begin position="41"/>
        <end position="62"/>
    </location>
</feature>
<gene>
    <name evidence="2" type="ORF">MtrDRAFT_AC150269g1v2</name>
</gene>
<protein>
    <submittedName>
        <fullName evidence="2">Uncharacterized protein</fullName>
    </submittedName>
</protein>
<reference evidence="2" key="1">
    <citation type="submission" date="2005-04" db="EMBL/GenBank/DDBJ databases">
        <authorList>
            <person name="Town C.D."/>
        </authorList>
    </citation>
    <scope>NUCLEOTIDE SEQUENCE</scope>
</reference>
<proteinExistence type="predicted"/>
<reference evidence="2" key="2">
    <citation type="submission" date="2007-03" db="EMBL/GenBank/DDBJ databases">
        <authorList>
            <consortium name="The International Medicago Genome Annotation Group"/>
        </authorList>
    </citation>
    <scope>NUCLEOTIDE SEQUENCE</scope>
</reference>
<organism evidence="2">
    <name type="scientific">Medicago truncatula</name>
    <name type="common">Barrel medic</name>
    <name type="synonym">Medicago tribuloides</name>
    <dbReference type="NCBI Taxonomy" id="3880"/>
    <lineage>
        <taxon>Eukaryota</taxon>
        <taxon>Viridiplantae</taxon>
        <taxon>Streptophyta</taxon>
        <taxon>Embryophyta</taxon>
        <taxon>Tracheophyta</taxon>
        <taxon>Spermatophyta</taxon>
        <taxon>Magnoliopsida</taxon>
        <taxon>eudicotyledons</taxon>
        <taxon>Gunneridae</taxon>
        <taxon>Pentapetalae</taxon>
        <taxon>rosids</taxon>
        <taxon>fabids</taxon>
        <taxon>Fabales</taxon>
        <taxon>Fabaceae</taxon>
        <taxon>Papilionoideae</taxon>
        <taxon>50 kb inversion clade</taxon>
        <taxon>NPAAA clade</taxon>
        <taxon>Hologalegina</taxon>
        <taxon>IRL clade</taxon>
        <taxon>Trifolieae</taxon>
        <taxon>Medicago</taxon>
    </lineage>
</organism>